<keyword evidence="4 5" id="KW-0472">Membrane</keyword>
<keyword evidence="3 5" id="KW-1133">Transmembrane helix</keyword>
<dbReference type="PANTHER" id="PTHR30371:SF0">
    <property type="entry name" value="SEC-INDEPENDENT PROTEIN TRANSLOCASE PROTEIN TATC, CHLOROPLASTIC-RELATED"/>
    <property type="match status" value="1"/>
</dbReference>
<dbReference type="GO" id="GO:0033281">
    <property type="term" value="C:TAT protein transport complex"/>
    <property type="evidence" value="ECO:0007669"/>
    <property type="project" value="UniProtKB-UniRule"/>
</dbReference>
<feature type="region of interest" description="Disordered" evidence="6">
    <location>
        <begin position="1"/>
        <end position="32"/>
    </location>
</feature>
<dbReference type="Proteomes" id="UP000503129">
    <property type="component" value="Chromosome"/>
</dbReference>
<feature type="transmembrane region" description="Helical" evidence="5">
    <location>
        <begin position="184"/>
        <end position="211"/>
    </location>
</feature>
<organism evidence="7 8">
    <name type="scientific">Brasilonema sennae CENA114</name>
    <dbReference type="NCBI Taxonomy" id="415709"/>
    <lineage>
        <taxon>Bacteria</taxon>
        <taxon>Bacillati</taxon>
        <taxon>Cyanobacteriota</taxon>
        <taxon>Cyanophyceae</taxon>
        <taxon>Nostocales</taxon>
        <taxon>Scytonemataceae</taxon>
        <taxon>Brasilonema</taxon>
        <taxon>Bromeliae group (in: Brasilonema)</taxon>
    </lineage>
</organism>
<feature type="transmembrane region" description="Helical" evidence="5">
    <location>
        <begin position="140"/>
        <end position="164"/>
    </location>
</feature>
<dbReference type="RefSeq" id="WP_169268327.1">
    <property type="nucleotide sequence ID" value="NZ_CAWOXK010000001.1"/>
</dbReference>
<dbReference type="KEGG" id="bsen:DP114_30710"/>
<keyword evidence="5" id="KW-1003">Cell membrane</keyword>
<dbReference type="EMBL" id="CP030118">
    <property type="protein sequence ID" value="QDL11684.1"/>
    <property type="molecule type" value="Genomic_DNA"/>
</dbReference>
<dbReference type="AlphaFoldDB" id="A0A856MNJ5"/>
<dbReference type="InterPro" id="IPR019820">
    <property type="entry name" value="Sec-indep_translocase_CS"/>
</dbReference>
<dbReference type="HAMAP" id="MF_00902">
    <property type="entry name" value="TatC"/>
    <property type="match status" value="1"/>
</dbReference>
<keyword evidence="2 5" id="KW-0812">Transmembrane</keyword>
<dbReference type="PROSITE" id="PS01218">
    <property type="entry name" value="TATC"/>
    <property type="match status" value="1"/>
</dbReference>
<gene>
    <name evidence="5 7" type="primary">tatC</name>
    <name evidence="7" type="ORF">DP114_30710</name>
</gene>
<keyword evidence="8" id="KW-1185">Reference proteome</keyword>
<keyword evidence="5" id="KW-0653">Protein transport</keyword>
<feature type="transmembrane region" description="Helical" evidence="5">
    <location>
        <begin position="97"/>
        <end position="119"/>
    </location>
</feature>
<evidence type="ECO:0000256" key="2">
    <source>
        <dbReference type="ARBA" id="ARBA00022692"/>
    </source>
</evidence>
<dbReference type="PRINTS" id="PR01840">
    <property type="entry name" value="TATCFAMILY"/>
</dbReference>
<feature type="compositionally biased region" description="Polar residues" evidence="6">
    <location>
        <begin position="1"/>
        <end position="13"/>
    </location>
</feature>
<feature type="transmembrane region" description="Helical" evidence="5">
    <location>
        <begin position="55"/>
        <end position="77"/>
    </location>
</feature>
<dbReference type="PANTHER" id="PTHR30371">
    <property type="entry name" value="SEC-INDEPENDENT PROTEIN TRANSLOCASE PROTEIN TATC"/>
    <property type="match status" value="1"/>
</dbReference>
<dbReference type="GO" id="GO:0043953">
    <property type="term" value="P:protein transport by the Tat complex"/>
    <property type="evidence" value="ECO:0007669"/>
    <property type="project" value="UniProtKB-UniRule"/>
</dbReference>
<evidence type="ECO:0000256" key="3">
    <source>
        <dbReference type="ARBA" id="ARBA00022989"/>
    </source>
</evidence>
<evidence type="ECO:0000256" key="1">
    <source>
        <dbReference type="ARBA" id="ARBA00004141"/>
    </source>
</evidence>
<feature type="transmembrane region" description="Helical" evidence="5">
    <location>
        <begin position="247"/>
        <end position="267"/>
    </location>
</feature>
<dbReference type="NCBIfam" id="TIGR00945">
    <property type="entry name" value="tatC"/>
    <property type="match status" value="1"/>
</dbReference>
<evidence type="ECO:0000256" key="5">
    <source>
        <dbReference type="HAMAP-Rule" id="MF_00902"/>
    </source>
</evidence>
<accession>A0A856MNJ5</accession>
<dbReference type="GO" id="GO:0065002">
    <property type="term" value="P:intracellular protein transmembrane transport"/>
    <property type="evidence" value="ECO:0007669"/>
    <property type="project" value="TreeGrafter"/>
</dbReference>
<comment type="similarity">
    <text evidence="5">Belongs to the TatC family.</text>
</comment>
<dbReference type="InterPro" id="IPR002033">
    <property type="entry name" value="TatC"/>
</dbReference>
<comment type="subcellular location">
    <subcellularLocation>
        <location evidence="5">Cell membrane</location>
        <topology evidence="5">Multi-pass membrane protein</topology>
    </subcellularLocation>
    <subcellularLocation>
        <location evidence="1">Membrane</location>
        <topology evidence="1">Multi-pass membrane protein</topology>
    </subcellularLocation>
</comment>
<keyword evidence="5" id="KW-0813">Transport</keyword>
<proteinExistence type="inferred from homology"/>
<comment type="subunit">
    <text evidence="5">Forms a complex with TatA.</text>
</comment>
<evidence type="ECO:0000256" key="6">
    <source>
        <dbReference type="SAM" id="MobiDB-lite"/>
    </source>
</evidence>
<name>A0A856MNJ5_9CYAN</name>
<dbReference type="Pfam" id="PF00902">
    <property type="entry name" value="TatC"/>
    <property type="match status" value="1"/>
</dbReference>
<protein>
    <recommendedName>
        <fullName evidence="5">Sec-independent protein translocase protein TatC</fullName>
    </recommendedName>
</protein>
<dbReference type="GO" id="GO:0009977">
    <property type="term" value="F:proton motive force dependent protein transmembrane transporter activity"/>
    <property type="evidence" value="ECO:0007669"/>
    <property type="project" value="TreeGrafter"/>
</dbReference>
<keyword evidence="5" id="KW-0811">Translocation</keyword>
<reference evidence="7 8" key="1">
    <citation type="submission" date="2018-06" db="EMBL/GenBank/DDBJ databases">
        <title>Comparative genomics of Brasilonema spp. strains.</title>
        <authorList>
            <person name="Alvarenga D.O."/>
            <person name="Fiore M.F."/>
            <person name="Varani A.M."/>
        </authorList>
    </citation>
    <scope>NUCLEOTIDE SEQUENCE [LARGE SCALE GENOMIC DNA]</scope>
    <source>
        <strain evidence="7 8">CENA114</strain>
    </source>
</reference>
<comment type="function">
    <text evidence="5">Part of the twin-arginine translocation (Tat) system that transports large folded proteins containing a characteristic twin-arginine motif in their signal peptide across membranes.</text>
</comment>
<evidence type="ECO:0000256" key="4">
    <source>
        <dbReference type="ARBA" id="ARBA00023136"/>
    </source>
</evidence>
<evidence type="ECO:0000313" key="8">
    <source>
        <dbReference type="Proteomes" id="UP000503129"/>
    </source>
</evidence>
<sequence>MTPPQNVDTTTPYSVDFEPNGDSKPEIDPIDPLDELPSEVEMSIFDHLEELRQRIFYSLIAVVVGVVGCFIAVKPIVQLLEVPAQGVKFLQLAPGEYFFVSMKVAGYSGLVLSSPFVLYQVIQFVLPGLTRRERRLLGPVVLGSSFLFAGGLAFAYLLLVPAALKFFISYGADVVEQLWSIDKYFEFVLLLLFSTGLAFQIPIIQVLLGALGIVSSGQMLSGWRYVIMGAVVLGAILTPSTDPFTQSLLAGAVLGLYFGGIGLVKLVGK</sequence>
<evidence type="ECO:0000313" key="7">
    <source>
        <dbReference type="EMBL" id="QDL11684.1"/>
    </source>
</evidence>
<feature type="transmembrane region" description="Helical" evidence="5">
    <location>
        <begin position="223"/>
        <end position="241"/>
    </location>
</feature>